<keyword evidence="8" id="KW-1185">Reference proteome</keyword>
<keyword evidence="2 5" id="KW-0812">Transmembrane</keyword>
<dbReference type="SUPFAM" id="SSF103473">
    <property type="entry name" value="MFS general substrate transporter"/>
    <property type="match status" value="1"/>
</dbReference>
<dbReference type="STRING" id="796925.A0A137PG82"/>
<dbReference type="PANTHER" id="PTHR24064">
    <property type="entry name" value="SOLUTE CARRIER FAMILY 22 MEMBER"/>
    <property type="match status" value="1"/>
</dbReference>
<feature type="transmembrane region" description="Helical" evidence="5">
    <location>
        <begin position="158"/>
        <end position="178"/>
    </location>
</feature>
<dbReference type="GO" id="GO:0022857">
    <property type="term" value="F:transmembrane transporter activity"/>
    <property type="evidence" value="ECO:0007669"/>
    <property type="project" value="InterPro"/>
</dbReference>
<dbReference type="InterPro" id="IPR005828">
    <property type="entry name" value="MFS_sugar_transport-like"/>
</dbReference>
<dbReference type="OrthoDB" id="433512at2759"/>
<dbReference type="InterPro" id="IPR020846">
    <property type="entry name" value="MFS_dom"/>
</dbReference>
<dbReference type="EMBL" id="KQ964428">
    <property type="protein sequence ID" value="KXN74009.1"/>
    <property type="molecule type" value="Genomic_DNA"/>
</dbReference>
<dbReference type="Pfam" id="PF00083">
    <property type="entry name" value="Sugar_tr"/>
    <property type="match status" value="1"/>
</dbReference>
<name>A0A137PG82_CONC2</name>
<feature type="domain" description="Major facilitator superfamily (MFS) profile" evidence="6">
    <location>
        <begin position="27"/>
        <end position="465"/>
    </location>
</feature>
<reference evidence="7 8" key="1">
    <citation type="journal article" date="2015" name="Genome Biol. Evol.">
        <title>Phylogenomic analyses indicate that early fungi evolved digesting cell walls of algal ancestors of land plants.</title>
        <authorList>
            <person name="Chang Y."/>
            <person name="Wang S."/>
            <person name="Sekimoto S."/>
            <person name="Aerts A.L."/>
            <person name="Choi C."/>
            <person name="Clum A."/>
            <person name="LaButti K.M."/>
            <person name="Lindquist E.A."/>
            <person name="Yee Ngan C."/>
            <person name="Ohm R.A."/>
            <person name="Salamov A.A."/>
            <person name="Grigoriev I.V."/>
            <person name="Spatafora J.W."/>
            <person name="Berbee M.L."/>
        </authorList>
    </citation>
    <scope>NUCLEOTIDE SEQUENCE [LARGE SCALE GENOMIC DNA]</scope>
    <source>
        <strain evidence="7 8">NRRL 28638</strain>
    </source>
</reference>
<evidence type="ECO:0000313" key="7">
    <source>
        <dbReference type="EMBL" id="KXN74009.1"/>
    </source>
</evidence>
<evidence type="ECO:0000256" key="5">
    <source>
        <dbReference type="SAM" id="Phobius"/>
    </source>
</evidence>
<feature type="transmembrane region" description="Helical" evidence="5">
    <location>
        <begin position="313"/>
        <end position="333"/>
    </location>
</feature>
<dbReference type="AlphaFoldDB" id="A0A137PG82"/>
<feature type="transmembrane region" description="Helical" evidence="5">
    <location>
        <begin position="35"/>
        <end position="55"/>
    </location>
</feature>
<protein>
    <submittedName>
        <fullName evidence="7">MFS general substrate transporter</fullName>
    </submittedName>
</protein>
<sequence length="470" mass="51200">MSQTDKKEIHCSSSHESNAITWPILKQFMVEGATFFIDCFDVYVMGLFVLIISLVYYDGGMTQGTDILLKIATPVGCLIGQFLCDTFTHKITQPVKNAGLMIVLASTLGQALCGLGDGVHLIAALFFWRVALGIGFTMDNPFRGIYNSPLASSATPKLVYKAIFVPIALGIVCGSAVSNTFSVAVKDLPSNRVAVLDYGWRIYQGLIFLPAAITLYFRMTERKQVSDSEKVLPSNASDETRIPEPAAPITWAESIAHFSKAGNLKILLGGMYTMLATNIVYWGINMNLGVIYTAVGFTDDSTPLQTNFTITRGVFFTSVCGLLPGYVITYFLVERIGRKNLQLIGFIGMTVLYCVLGFAFNQIKGTSDYLYIFLMALSNTFTTMTPNGSSIPQWAPLMTSTSSDPSPNGYYGAMGKLGYVVGQLIFILAKNIGGPGAFVPYLYQIFALLSLIAVGITVFLPNPQPFKKSN</sequence>
<dbReference type="InterPro" id="IPR036259">
    <property type="entry name" value="MFS_trans_sf"/>
</dbReference>
<feature type="transmembrane region" description="Helical" evidence="5">
    <location>
        <begin position="198"/>
        <end position="217"/>
    </location>
</feature>
<feature type="transmembrane region" description="Helical" evidence="5">
    <location>
        <begin position="409"/>
        <end position="429"/>
    </location>
</feature>
<dbReference type="GO" id="GO:0016020">
    <property type="term" value="C:membrane"/>
    <property type="evidence" value="ECO:0007669"/>
    <property type="project" value="UniProtKB-SubCell"/>
</dbReference>
<feature type="transmembrane region" description="Helical" evidence="5">
    <location>
        <begin position="340"/>
        <end position="363"/>
    </location>
</feature>
<proteinExistence type="predicted"/>
<accession>A0A137PG82</accession>
<evidence type="ECO:0000313" key="8">
    <source>
        <dbReference type="Proteomes" id="UP000070444"/>
    </source>
</evidence>
<evidence type="ECO:0000259" key="6">
    <source>
        <dbReference type="PROSITE" id="PS50850"/>
    </source>
</evidence>
<dbReference type="Gene3D" id="1.20.1250.20">
    <property type="entry name" value="MFS general substrate transporter like domains"/>
    <property type="match status" value="1"/>
</dbReference>
<dbReference type="PROSITE" id="PS50850">
    <property type="entry name" value="MFS"/>
    <property type="match status" value="1"/>
</dbReference>
<organism evidence="7 8">
    <name type="scientific">Conidiobolus coronatus (strain ATCC 28846 / CBS 209.66 / NRRL 28638)</name>
    <name type="common">Delacroixia coronata</name>
    <dbReference type="NCBI Taxonomy" id="796925"/>
    <lineage>
        <taxon>Eukaryota</taxon>
        <taxon>Fungi</taxon>
        <taxon>Fungi incertae sedis</taxon>
        <taxon>Zoopagomycota</taxon>
        <taxon>Entomophthoromycotina</taxon>
        <taxon>Entomophthoromycetes</taxon>
        <taxon>Entomophthorales</taxon>
        <taxon>Ancylistaceae</taxon>
        <taxon>Conidiobolus</taxon>
    </lineage>
</organism>
<evidence type="ECO:0000256" key="3">
    <source>
        <dbReference type="ARBA" id="ARBA00022989"/>
    </source>
</evidence>
<dbReference type="Proteomes" id="UP000070444">
    <property type="component" value="Unassembled WGS sequence"/>
</dbReference>
<evidence type="ECO:0000256" key="1">
    <source>
        <dbReference type="ARBA" id="ARBA00004141"/>
    </source>
</evidence>
<evidence type="ECO:0000256" key="2">
    <source>
        <dbReference type="ARBA" id="ARBA00022692"/>
    </source>
</evidence>
<evidence type="ECO:0000256" key="4">
    <source>
        <dbReference type="ARBA" id="ARBA00023136"/>
    </source>
</evidence>
<keyword evidence="4 5" id="KW-0472">Membrane</keyword>
<feature type="transmembrane region" description="Helical" evidence="5">
    <location>
        <begin position="441"/>
        <end position="460"/>
    </location>
</feature>
<keyword evidence="3 5" id="KW-1133">Transmembrane helix</keyword>
<comment type="subcellular location">
    <subcellularLocation>
        <location evidence="1">Membrane</location>
        <topology evidence="1">Multi-pass membrane protein</topology>
    </subcellularLocation>
</comment>
<gene>
    <name evidence="7" type="ORF">CONCODRAFT_35105</name>
</gene>